<dbReference type="Pfam" id="PF04230">
    <property type="entry name" value="PS_pyruv_trans"/>
    <property type="match status" value="1"/>
</dbReference>
<dbReference type="AlphaFoldDB" id="A0A0R2LHX6"/>
<feature type="domain" description="Polysaccharide pyruvyl transferase" evidence="1">
    <location>
        <begin position="44"/>
        <end position="281"/>
    </location>
</feature>
<name>A0A0R2LHX6_9LACO</name>
<organism evidence="2 3">
    <name type="scientific">Ligilactobacillus pobuzihii</name>
    <dbReference type="NCBI Taxonomy" id="449659"/>
    <lineage>
        <taxon>Bacteria</taxon>
        <taxon>Bacillati</taxon>
        <taxon>Bacillota</taxon>
        <taxon>Bacilli</taxon>
        <taxon>Lactobacillales</taxon>
        <taxon>Lactobacillaceae</taxon>
        <taxon>Ligilactobacillus</taxon>
    </lineage>
</organism>
<evidence type="ECO:0000313" key="3">
    <source>
        <dbReference type="Proteomes" id="UP000051886"/>
    </source>
</evidence>
<dbReference type="PATRIC" id="fig|449659.4.peg.395"/>
<sequence length="346" mass="40409">MKNEFKNLMQRIYAKTKLVRGKESFFNDVNNSKIYLMLVPKHGNMGDQAIIYATIAFLKDYFSDYKVVIVNFSQTYKDFKRLKEKIKEDDIIFLPGGGNMGNLYPWEEFARRFIIENFLSNKIVSMPQTIDFRNTKSGRRELKKTMKVYNSHPNLTLIAREEKSYNLMKACFPQAKVLICPDIVFYLSSIFGKQRKKRSMIMSCIRSDKESISNDKVLLNLQKHFPDLLIDDTVVARNISNELREIEVNSKLNQFMRSKVVITDRMHGMVFCAITNTPCVVTKSLDHKILGTYQWIKNLDYICFVDKLDSDSTIKLIDGLSRRDISDKKLDVLQDHFKTLRKRIGL</sequence>
<dbReference type="CDD" id="cd03128">
    <property type="entry name" value="GAT_1"/>
    <property type="match status" value="1"/>
</dbReference>
<dbReference type="Proteomes" id="UP000051886">
    <property type="component" value="Unassembled WGS sequence"/>
</dbReference>
<dbReference type="RefSeq" id="WP_017867125.1">
    <property type="nucleotide sequence ID" value="NZ_BJYB01000027.1"/>
</dbReference>
<dbReference type="InterPro" id="IPR007345">
    <property type="entry name" value="Polysacch_pyruvyl_Trfase"/>
</dbReference>
<evidence type="ECO:0000259" key="1">
    <source>
        <dbReference type="Pfam" id="PF04230"/>
    </source>
</evidence>
<gene>
    <name evidence="2" type="ORF">IV66_GL000394</name>
</gene>
<comment type="caution">
    <text evidence="2">The sequence shown here is derived from an EMBL/GenBank/DDBJ whole genome shotgun (WGS) entry which is preliminary data.</text>
</comment>
<dbReference type="EMBL" id="JQCN01000010">
    <property type="protein sequence ID" value="KRO01321.1"/>
    <property type="molecule type" value="Genomic_DNA"/>
</dbReference>
<keyword evidence="3" id="KW-1185">Reference proteome</keyword>
<reference evidence="2 3" key="1">
    <citation type="journal article" date="2015" name="Genome Announc.">
        <title>Expanding the biotechnology potential of lactobacilli through comparative genomics of 213 strains and associated genera.</title>
        <authorList>
            <person name="Sun Z."/>
            <person name="Harris H.M."/>
            <person name="McCann A."/>
            <person name="Guo C."/>
            <person name="Argimon S."/>
            <person name="Zhang W."/>
            <person name="Yang X."/>
            <person name="Jeffery I.B."/>
            <person name="Cooney J.C."/>
            <person name="Kagawa T.F."/>
            <person name="Liu W."/>
            <person name="Song Y."/>
            <person name="Salvetti E."/>
            <person name="Wrobel A."/>
            <person name="Rasinkangas P."/>
            <person name="Parkhill J."/>
            <person name="Rea M.C."/>
            <person name="O'Sullivan O."/>
            <person name="Ritari J."/>
            <person name="Douillard F.P."/>
            <person name="Paul Ross R."/>
            <person name="Yang R."/>
            <person name="Briner A.E."/>
            <person name="Felis G.E."/>
            <person name="de Vos W.M."/>
            <person name="Barrangou R."/>
            <person name="Klaenhammer T.R."/>
            <person name="Caufield P.W."/>
            <person name="Cui Y."/>
            <person name="Zhang H."/>
            <person name="O'Toole P.W."/>
        </authorList>
    </citation>
    <scope>NUCLEOTIDE SEQUENCE [LARGE SCALE GENOMIC DNA]</scope>
    <source>
        <strain evidence="2 3">NBRC 103219</strain>
    </source>
</reference>
<proteinExistence type="predicted"/>
<dbReference type="STRING" id="449659.IV66_GL000394"/>
<dbReference type="OrthoDB" id="9807674at2"/>
<evidence type="ECO:0000313" key="2">
    <source>
        <dbReference type="EMBL" id="KRO01321.1"/>
    </source>
</evidence>
<accession>A0A0R2LHX6</accession>
<protein>
    <submittedName>
        <fullName evidence="2">General stress protein 30</fullName>
    </submittedName>
</protein>